<dbReference type="AlphaFoldDB" id="A0AA40CCT5"/>
<proteinExistence type="predicted"/>
<dbReference type="Proteomes" id="UP001175000">
    <property type="component" value="Unassembled WGS sequence"/>
</dbReference>
<dbReference type="EMBL" id="JAULSU010000001">
    <property type="protein sequence ID" value="KAK0632719.1"/>
    <property type="molecule type" value="Genomic_DNA"/>
</dbReference>
<sequence length="237" mass="25051">MRAIPSRDTSYSRFRSGVIGDAGRGCGHQTLSPIAPSTDKPQCGCSPTPAASAVRKMRRTSKMAGRCDVGEFGPLEVVVVASNAETRSPFQMQGTPCLPHAQRADAENAHRYFLSVAQIMSSACPVSPHRASPHGADQRPQDISPKLRPHGKPQFRTDEAMSAARTLRLTSEVAPGSLPAPKDLSLPSANGFSAQFPLSSSEASPVEAPAPLVVPHRPPPFRCFVCAPPRPSGLGSP</sequence>
<name>A0AA40CCT5_9PEZI</name>
<keyword evidence="3" id="KW-1185">Reference proteome</keyword>
<feature type="region of interest" description="Disordered" evidence="1">
    <location>
        <begin position="30"/>
        <end position="49"/>
    </location>
</feature>
<comment type="caution">
    <text evidence="2">The sequence shown here is derived from an EMBL/GenBank/DDBJ whole genome shotgun (WGS) entry which is preliminary data.</text>
</comment>
<feature type="region of interest" description="Disordered" evidence="1">
    <location>
        <begin position="125"/>
        <end position="160"/>
    </location>
</feature>
<accession>A0AA40CCT5</accession>
<gene>
    <name evidence="2" type="ORF">B0T14DRAFT_41253</name>
</gene>
<evidence type="ECO:0000256" key="1">
    <source>
        <dbReference type="SAM" id="MobiDB-lite"/>
    </source>
</evidence>
<evidence type="ECO:0000313" key="3">
    <source>
        <dbReference type="Proteomes" id="UP001175000"/>
    </source>
</evidence>
<protein>
    <submittedName>
        <fullName evidence="2">Uncharacterized protein</fullName>
    </submittedName>
</protein>
<evidence type="ECO:0000313" key="2">
    <source>
        <dbReference type="EMBL" id="KAK0632719.1"/>
    </source>
</evidence>
<reference evidence="2" key="1">
    <citation type="submission" date="2023-06" db="EMBL/GenBank/DDBJ databases">
        <title>Genome-scale phylogeny and comparative genomics of the fungal order Sordariales.</title>
        <authorList>
            <consortium name="Lawrence Berkeley National Laboratory"/>
            <person name="Hensen N."/>
            <person name="Bonometti L."/>
            <person name="Westerberg I."/>
            <person name="Brannstrom I.O."/>
            <person name="Guillou S."/>
            <person name="Cros-Aarteil S."/>
            <person name="Calhoun S."/>
            <person name="Haridas S."/>
            <person name="Kuo A."/>
            <person name="Mondo S."/>
            <person name="Pangilinan J."/>
            <person name="Riley R."/>
            <person name="Labutti K."/>
            <person name="Andreopoulos B."/>
            <person name="Lipzen A."/>
            <person name="Chen C."/>
            <person name="Yanf M."/>
            <person name="Daum C."/>
            <person name="Ng V."/>
            <person name="Clum A."/>
            <person name="Steindorff A."/>
            <person name="Ohm R."/>
            <person name="Martin F."/>
            <person name="Silar P."/>
            <person name="Natvig D."/>
            <person name="Lalanne C."/>
            <person name="Gautier V."/>
            <person name="Ament-Velasquez S.L."/>
            <person name="Kruys A."/>
            <person name="Hutchinson M.I."/>
            <person name="Powell A.J."/>
            <person name="Barry K."/>
            <person name="Miller A.N."/>
            <person name="Grigoriev I.V."/>
            <person name="Debuchy R."/>
            <person name="Gladieux P."/>
            <person name="Thoren M.H."/>
            <person name="Johannesson H."/>
        </authorList>
    </citation>
    <scope>NUCLEOTIDE SEQUENCE</scope>
    <source>
        <strain evidence="2">CBS 606.72</strain>
    </source>
</reference>
<organism evidence="2 3">
    <name type="scientific">Immersiella caudata</name>
    <dbReference type="NCBI Taxonomy" id="314043"/>
    <lineage>
        <taxon>Eukaryota</taxon>
        <taxon>Fungi</taxon>
        <taxon>Dikarya</taxon>
        <taxon>Ascomycota</taxon>
        <taxon>Pezizomycotina</taxon>
        <taxon>Sordariomycetes</taxon>
        <taxon>Sordariomycetidae</taxon>
        <taxon>Sordariales</taxon>
        <taxon>Lasiosphaeriaceae</taxon>
        <taxon>Immersiella</taxon>
    </lineage>
</organism>